<name>A0AAE3L361_9FIRM</name>
<dbReference type="CDD" id="cd04301">
    <property type="entry name" value="NAT_SF"/>
    <property type="match status" value="1"/>
</dbReference>
<dbReference type="PANTHER" id="PTHR43792:SF1">
    <property type="entry name" value="N-ACETYLTRANSFERASE DOMAIN-CONTAINING PROTEIN"/>
    <property type="match status" value="1"/>
</dbReference>
<dbReference type="AlphaFoldDB" id="A0AAE3L361"/>
<sequence length="191" mass="22294">MLNHQGTIQLETKRLLLRRFTMDDGEDMFNHWAGDYDICKYMRWQAHRSVEETKDVINSWIFSYDESPFYLWAIEFKETQELIGSISLFVINENDLCGDVGYCVGKRYWGQGIATEALKTVLDFAFMNIGFNRIETYHSTSNPASGRVMQKCGMIFEGLARQKYKSIIGFENSNMYALLKEDYINNLCHKV</sequence>
<dbReference type="EMBL" id="JANKAS010000015">
    <property type="protein sequence ID" value="MCR1899924.1"/>
    <property type="molecule type" value="Genomic_DNA"/>
</dbReference>
<protein>
    <submittedName>
        <fullName evidence="2">GNAT family N-acetyltransferase</fullName>
    </submittedName>
</protein>
<organism evidence="2 3">
    <name type="scientific">Irregularibacter muris</name>
    <dbReference type="NCBI Taxonomy" id="1796619"/>
    <lineage>
        <taxon>Bacteria</taxon>
        <taxon>Bacillati</taxon>
        <taxon>Bacillota</taxon>
        <taxon>Clostridia</taxon>
        <taxon>Eubacteriales</taxon>
        <taxon>Eubacteriaceae</taxon>
        <taxon>Irregularibacter</taxon>
    </lineage>
</organism>
<reference evidence="2" key="1">
    <citation type="submission" date="2022-07" db="EMBL/GenBank/DDBJ databases">
        <title>Enhanced cultured diversity of the mouse gut microbiota enables custom-made synthetic communities.</title>
        <authorList>
            <person name="Afrizal A."/>
        </authorList>
    </citation>
    <scope>NUCLEOTIDE SEQUENCE</scope>
    <source>
        <strain evidence="2">DSM 28593</strain>
    </source>
</reference>
<dbReference type="Gene3D" id="3.40.630.30">
    <property type="match status" value="1"/>
</dbReference>
<dbReference type="Pfam" id="PF13302">
    <property type="entry name" value="Acetyltransf_3"/>
    <property type="match status" value="1"/>
</dbReference>
<accession>A0AAE3L361</accession>
<dbReference type="PROSITE" id="PS51186">
    <property type="entry name" value="GNAT"/>
    <property type="match status" value="1"/>
</dbReference>
<dbReference type="SUPFAM" id="SSF55729">
    <property type="entry name" value="Acyl-CoA N-acyltransferases (Nat)"/>
    <property type="match status" value="1"/>
</dbReference>
<evidence type="ECO:0000313" key="2">
    <source>
        <dbReference type="EMBL" id="MCR1899924.1"/>
    </source>
</evidence>
<gene>
    <name evidence="2" type="ORF">NSA47_13175</name>
</gene>
<dbReference type="Proteomes" id="UP001205748">
    <property type="component" value="Unassembled WGS sequence"/>
</dbReference>
<dbReference type="GO" id="GO:0016747">
    <property type="term" value="F:acyltransferase activity, transferring groups other than amino-acyl groups"/>
    <property type="evidence" value="ECO:0007669"/>
    <property type="project" value="InterPro"/>
</dbReference>
<comment type="caution">
    <text evidence="2">The sequence shown here is derived from an EMBL/GenBank/DDBJ whole genome shotgun (WGS) entry which is preliminary data.</text>
</comment>
<evidence type="ECO:0000259" key="1">
    <source>
        <dbReference type="PROSITE" id="PS51186"/>
    </source>
</evidence>
<keyword evidence="3" id="KW-1185">Reference proteome</keyword>
<evidence type="ECO:0000313" key="3">
    <source>
        <dbReference type="Proteomes" id="UP001205748"/>
    </source>
</evidence>
<feature type="domain" description="N-acetyltransferase" evidence="1">
    <location>
        <begin position="15"/>
        <end position="185"/>
    </location>
</feature>
<dbReference type="InterPro" id="IPR000182">
    <property type="entry name" value="GNAT_dom"/>
</dbReference>
<dbReference type="PANTHER" id="PTHR43792">
    <property type="entry name" value="GNAT FAMILY, PUTATIVE (AFU_ORTHOLOGUE AFUA_3G00765)-RELATED-RELATED"/>
    <property type="match status" value="1"/>
</dbReference>
<proteinExistence type="predicted"/>
<dbReference type="InterPro" id="IPR051531">
    <property type="entry name" value="N-acetyltransferase"/>
</dbReference>
<dbReference type="InterPro" id="IPR016181">
    <property type="entry name" value="Acyl_CoA_acyltransferase"/>
</dbReference>